<name>A0A8J3JX02_9ACTN</name>
<sequence length="346" mass="37783">MYDAFLLLSFGGPEHPDEVLPFLHNVTRGRGVPPERLAEVAEHYLRFGGVSPINEQCRELVAAIRADFAANALDLPVYWGNRNWRPMLADTLAQMRDHGIERAVALATSAYGSYSSCRQYLQDIASARAAVGPRAPVVDKLRHFHDHPGFVEPFADAVAAALSTLDVSQHENTRLVFTAHSIPVSMAESSGPAGGRYEAQLRETGRLVAERGAPGLAWDLVWQSRSGAPHVPWLEPDVNDHLEVLAKEGVTQVVVSPIGFVSDHLEVLWDLDEEAAATARRLGLGFARAGTPGADPRFVAMVRDLVLERTAPGGRERTALGRLEHWDVCASNCCPPPVRSNREGTR</sequence>
<dbReference type="PANTHER" id="PTHR11108:SF1">
    <property type="entry name" value="FERROCHELATASE, MITOCHONDRIAL"/>
    <property type="match status" value="1"/>
</dbReference>
<dbReference type="NCBIfam" id="TIGR00109">
    <property type="entry name" value="hemH"/>
    <property type="match status" value="1"/>
</dbReference>
<organism evidence="9 10">
    <name type="scientific">Catellatospora chokoriensis</name>
    <dbReference type="NCBI Taxonomy" id="310353"/>
    <lineage>
        <taxon>Bacteria</taxon>
        <taxon>Bacillati</taxon>
        <taxon>Actinomycetota</taxon>
        <taxon>Actinomycetes</taxon>
        <taxon>Micromonosporales</taxon>
        <taxon>Micromonosporaceae</taxon>
        <taxon>Catellatospora</taxon>
    </lineage>
</organism>
<evidence type="ECO:0000256" key="6">
    <source>
        <dbReference type="ARBA" id="ARBA00024536"/>
    </source>
</evidence>
<evidence type="ECO:0000313" key="10">
    <source>
        <dbReference type="Proteomes" id="UP000619293"/>
    </source>
</evidence>
<gene>
    <name evidence="9" type="primary">hemH</name>
    <name evidence="7" type="synonym">cpfC</name>
    <name evidence="9" type="ORF">Cch02nite_01140</name>
</gene>
<comment type="catalytic activity">
    <reaction evidence="6">
        <text>Fe-coproporphyrin III + 2 H(+) = coproporphyrin III + Fe(2+)</text>
        <dbReference type="Rhea" id="RHEA:49572"/>
        <dbReference type="ChEBI" id="CHEBI:15378"/>
        <dbReference type="ChEBI" id="CHEBI:29033"/>
        <dbReference type="ChEBI" id="CHEBI:68438"/>
        <dbReference type="ChEBI" id="CHEBI:131725"/>
        <dbReference type="EC" id="4.99.1.9"/>
    </reaction>
    <physiologicalReaction direction="right-to-left" evidence="6">
        <dbReference type="Rhea" id="RHEA:49574"/>
    </physiologicalReaction>
</comment>
<comment type="pathway">
    <text evidence="1 7 8">Porphyrin-containing compound metabolism; protoheme biosynthesis.</text>
</comment>
<dbReference type="PROSITE" id="PS00534">
    <property type="entry name" value="FERROCHELATASE"/>
    <property type="match status" value="1"/>
</dbReference>
<keyword evidence="7" id="KW-0479">Metal-binding</keyword>
<feature type="binding site" evidence="7">
    <location>
        <position position="51"/>
    </location>
    <ligand>
        <name>Fe-coproporphyrin III</name>
        <dbReference type="ChEBI" id="CHEBI:68438"/>
    </ligand>
</feature>
<dbReference type="NCBIfam" id="NF000689">
    <property type="entry name" value="PRK00035.2-1"/>
    <property type="match status" value="1"/>
</dbReference>
<dbReference type="Pfam" id="PF00762">
    <property type="entry name" value="Ferrochelatase"/>
    <property type="match status" value="1"/>
</dbReference>
<reference evidence="9 10" key="1">
    <citation type="submission" date="2021-01" db="EMBL/GenBank/DDBJ databases">
        <title>Whole genome shotgun sequence of Catellatospora chokoriensis NBRC 107358.</title>
        <authorList>
            <person name="Komaki H."/>
            <person name="Tamura T."/>
        </authorList>
    </citation>
    <scope>NUCLEOTIDE SEQUENCE [LARGE SCALE GENOMIC DNA]</scope>
    <source>
        <strain evidence="9 10">NBRC 107358</strain>
    </source>
</reference>
<feature type="binding site" evidence="7">
    <location>
        <position position="180"/>
    </location>
    <ligand>
        <name>Fe(2+)</name>
        <dbReference type="ChEBI" id="CHEBI:29033"/>
    </ligand>
</feature>
<dbReference type="GO" id="GO:0046872">
    <property type="term" value="F:metal ion binding"/>
    <property type="evidence" value="ECO:0007669"/>
    <property type="project" value="UniProtKB-UniRule"/>
</dbReference>
<feature type="binding site" evidence="7">
    <location>
        <position position="120"/>
    </location>
    <ligand>
        <name>Fe-coproporphyrin III</name>
        <dbReference type="ChEBI" id="CHEBI:68438"/>
    </ligand>
</feature>
<dbReference type="RefSeq" id="WP_191841023.1">
    <property type="nucleotide sequence ID" value="NZ_BAAALB010000004.1"/>
</dbReference>
<keyword evidence="2 7" id="KW-0408">Iron</keyword>
<keyword evidence="4 7" id="KW-0456">Lyase</keyword>
<evidence type="ECO:0000256" key="8">
    <source>
        <dbReference type="RuleBase" id="RU000607"/>
    </source>
</evidence>
<dbReference type="HAMAP" id="MF_00323">
    <property type="entry name" value="Ferrochelatase"/>
    <property type="match status" value="1"/>
</dbReference>
<comment type="subcellular location">
    <subcellularLocation>
        <location evidence="7 8">Cytoplasm</location>
    </subcellularLocation>
</comment>
<evidence type="ECO:0000313" key="9">
    <source>
        <dbReference type="EMBL" id="GIF86670.1"/>
    </source>
</evidence>
<comment type="function">
    <text evidence="7 8">Involved in coproporphyrin-dependent heme b biosynthesis. Catalyzes the insertion of ferrous iron into coproporphyrin III to form Fe-coproporphyrin III.</text>
</comment>
<dbReference type="InterPro" id="IPR001015">
    <property type="entry name" value="Ferrochelatase"/>
</dbReference>
<dbReference type="Proteomes" id="UP000619293">
    <property type="component" value="Unassembled WGS sequence"/>
</dbReference>
<dbReference type="SUPFAM" id="SSF53800">
    <property type="entry name" value="Chelatase"/>
    <property type="match status" value="1"/>
</dbReference>
<keyword evidence="3 7" id="KW-0350">Heme biosynthesis</keyword>
<proteinExistence type="inferred from homology"/>
<comment type="caution">
    <text evidence="9">The sequence shown here is derived from an EMBL/GenBank/DDBJ whole genome shotgun (WGS) entry which is preliminary data.</text>
</comment>
<dbReference type="GO" id="GO:0005737">
    <property type="term" value="C:cytoplasm"/>
    <property type="evidence" value="ECO:0007669"/>
    <property type="project" value="UniProtKB-SubCell"/>
</dbReference>
<dbReference type="EC" id="4.99.1.9" evidence="7"/>
<dbReference type="InterPro" id="IPR033659">
    <property type="entry name" value="Ferrochelatase_N"/>
</dbReference>
<evidence type="ECO:0000256" key="2">
    <source>
        <dbReference type="ARBA" id="ARBA00023004"/>
    </source>
</evidence>
<dbReference type="InterPro" id="IPR019772">
    <property type="entry name" value="Ferrochelatase_AS"/>
</dbReference>
<dbReference type="PANTHER" id="PTHR11108">
    <property type="entry name" value="FERROCHELATASE"/>
    <property type="match status" value="1"/>
</dbReference>
<keyword evidence="10" id="KW-1185">Reference proteome</keyword>
<evidence type="ECO:0000256" key="5">
    <source>
        <dbReference type="ARBA" id="ARBA00023244"/>
    </source>
</evidence>
<accession>A0A8J3JX02</accession>
<comment type="caution">
    <text evidence="7">Lacks conserved residue(s) required for the propagation of feature annotation.</text>
</comment>
<dbReference type="CDD" id="cd03411">
    <property type="entry name" value="Ferrochelatase_N"/>
    <property type="match status" value="1"/>
</dbReference>
<feature type="binding site" evidence="7">
    <location>
        <position position="266"/>
    </location>
    <ligand>
        <name>Fe(2+)</name>
        <dbReference type="ChEBI" id="CHEBI:29033"/>
    </ligand>
</feature>
<dbReference type="UniPathway" id="UPA00252"/>
<dbReference type="InterPro" id="IPR033644">
    <property type="entry name" value="Ferrochelatase_C"/>
</dbReference>
<dbReference type="CDD" id="cd00419">
    <property type="entry name" value="Ferrochelatase_C"/>
    <property type="match status" value="1"/>
</dbReference>
<comment type="similarity">
    <text evidence="7 8">Belongs to the ferrochelatase family.</text>
</comment>
<dbReference type="Gene3D" id="3.40.50.1400">
    <property type="match status" value="2"/>
</dbReference>
<dbReference type="AlphaFoldDB" id="A0A8J3JX02"/>
<evidence type="ECO:0000256" key="1">
    <source>
        <dbReference type="ARBA" id="ARBA00004744"/>
    </source>
</evidence>
<protein>
    <recommendedName>
        <fullName evidence="7">Coproporphyrin III ferrochelatase</fullName>
        <ecNumber evidence="7">4.99.1.9</ecNumber>
    </recommendedName>
</protein>
<evidence type="ECO:0000256" key="7">
    <source>
        <dbReference type="HAMAP-Rule" id="MF_00323"/>
    </source>
</evidence>
<evidence type="ECO:0000256" key="3">
    <source>
        <dbReference type="ARBA" id="ARBA00023133"/>
    </source>
</evidence>
<dbReference type="GO" id="GO:0004325">
    <property type="term" value="F:ferrochelatase activity"/>
    <property type="evidence" value="ECO:0007669"/>
    <property type="project" value="UniProtKB-UniRule"/>
</dbReference>
<dbReference type="EMBL" id="BONG01000001">
    <property type="protein sequence ID" value="GIF86670.1"/>
    <property type="molecule type" value="Genomic_DNA"/>
</dbReference>
<keyword evidence="7 8" id="KW-0963">Cytoplasm</keyword>
<keyword evidence="5 7" id="KW-0627">Porphyrin biosynthesis</keyword>
<dbReference type="GO" id="GO:0006783">
    <property type="term" value="P:heme biosynthetic process"/>
    <property type="evidence" value="ECO:0007669"/>
    <property type="project" value="UniProtKB-UniRule"/>
</dbReference>
<evidence type="ECO:0000256" key="4">
    <source>
        <dbReference type="ARBA" id="ARBA00023239"/>
    </source>
</evidence>